<dbReference type="EMBL" id="BLJN01000002">
    <property type="protein sequence ID" value="GFE80724.1"/>
    <property type="molecule type" value="Genomic_DNA"/>
</dbReference>
<accession>A0A829YBG9</accession>
<sequence>MKNLVLAAAVATALSSVSMGVQAASPNELAQIREQLEALMQRVDKLEQENTELKSENEQLKAMDEKLQANDDYLKGEARGLRKETAQQAVEVAKTKGADWAGKVAFTGDMRYRYEYISDETLSNVSGVGLVPTADRYRDRIRARLTATVKATDNITVGIGMTTAEGNDPRSGNQSLKDVFSKKPFDLDLAYFDWKFASWGNLIGGKMKQPFVKPGQSLFWDNDITPEGLALGFQNGMFFGTAYNYWLIEQSGTENTRTADTMLHGLQLGMRLPVGASTLMLAAHYYDLSAAVGRSPFYNSNNNTTDTAGTAQVLRYDYEVINLSAEFNTLLGELPFSVWADVAENQDPSDENMAWAAGVLFGKASNYRTWELGAGYQKIEKDALFAQLIDSDFAGGFSDNEGWVLRAAYTPVRNWTLNTTYFLNKRNAEVANSLGQVDVDYDRLQVDFNVKF</sequence>
<dbReference type="Proteomes" id="UP000445000">
    <property type="component" value="Unassembled WGS sequence"/>
</dbReference>
<dbReference type="SUPFAM" id="SSF56935">
    <property type="entry name" value="Porins"/>
    <property type="match status" value="1"/>
</dbReference>
<reference evidence="4" key="1">
    <citation type="submission" date="2020-01" db="EMBL/GenBank/DDBJ databases">
        <title>'Steroidobacter agaridevorans' sp. nov., agar-degrading bacteria isolated from rhizosphere soils.</title>
        <authorList>
            <person name="Ikenaga M."/>
            <person name="Kataoka M."/>
            <person name="Murouchi A."/>
            <person name="Katsuragi S."/>
            <person name="Sakai M."/>
        </authorList>
    </citation>
    <scope>NUCLEOTIDE SEQUENCE [LARGE SCALE GENOMIC DNA]</scope>
    <source>
        <strain evidence="4">YU21-B</strain>
    </source>
</reference>
<dbReference type="RefSeq" id="WP_161812371.1">
    <property type="nucleotide sequence ID" value="NZ_BLJN01000002.1"/>
</dbReference>
<name>A0A829YBG9_9GAMM</name>
<gene>
    <name evidence="3" type="ORF">GCM10011487_27240</name>
</gene>
<dbReference type="Pfam" id="PF16930">
    <property type="entry name" value="Porin_5"/>
    <property type="match status" value="2"/>
</dbReference>
<feature type="signal peptide" evidence="2">
    <location>
        <begin position="1"/>
        <end position="23"/>
    </location>
</feature>
<proteinExistence type="predicted"/>
<feature type="coiled-coil region" evidence="1">
    <location>
        <begin position="29"/>
        <end position="70"/>
    </location>
</feature>
<keyword evidence="2" id="KW-0732">Signal</keyword>
<keyword evidence="1" id="KW-0175">Coiled coil</keyword>
<organism evidence="3 4">
    <name type="scientific">Steroidobacter agaridevorans</name>
    <dbReference type="NCBI Taxonomy" id="2695856"/>
    <lineage>
        <taxon>Bacteria</taxon>
        <taxon>Pseudomonadati</taxon>
        <taxon>Pseudomonadota</taxon>
        <taxon>Gammaproteobacteria</taxon>
        <taxon>Steroidobacterales</taxon>
        <taxon>Steroidobacteraceae</taxon>
        <taxon>Steroidobacter</taxon>
    </lineage>
</organism>
<evidence type="ECO:0000256" key="2">
    <source>
        <dbReference type="SAM" id="SignalP"/>
    </source>
</evidence>
<evidence type="ECO:0000256" key="1">
    <source>
        <dbReference type="SAM" id="Coils"/>
    </source>
</evidence>
<keyword evidence="4" id="KW-1185">Reference proteome</keyword>
<evidence type="ECO:0000313" key="4">
    <source>
        <dbReference type="Proteomes" id="UP000445000"/>
    </source>
</evidence>
<dbReference type="AlphaFoldDB" id="A0A829YBG9"/>
<dbReference type="InterPro" id="IPR032638">
    <property type="entry name" value="Porin_5"/>
</dbReference>
<evidence type="ECO:0000313" key="3">
    <source>
        <dbReference type="EMBL" id="GFE80724.1"/>
    </source>
</evidence>
<protein>
    <recommendedName>
        <fullName evidence="5">Porin</fullName>
    </recommendedName>
</protein>
<feature type="chain" id="PRO_5032999123" description="Porin" evidence="2">
    <location>
        <begin position="24"/>
        <end position="452"/>
    </location>
</feature>
<comment type="caution">
    <text evidence="3">The sequence shown here is derived from an EMBL/GenBank/DDBJ whole genome shotgun (WGS) entry which is preliminary data.</text>
</comment>
<evidence type="ECO:0008006" key="5">
    <source>
        <dbReference type="Google" id="ProtNLM"/>
    </source>
</evidence>
<dbReference type="CDD" id="cd14686">
    <property type="entry name" value="bZIP"/>
    <property type="match status" value="1"/>
</dbReference>